<dbReference type="EMBL" id="MU865555">
    <property type="protein sequence ID" value="KAK4221372.1"/>
    <property type="molecule type" value="Genomic_DNA"/>
</dbReference>
<evidence type="ECO:0000313" key="4">
    <source>
        <dbReference type="Proteomes" id="UP001301958"/>
    </source>
</evidence>
<dbReference type="InterPro" id="IPR037221">
    <property type="entry name" value="H-type_lectin_dom_sf"/>
</dbReference>
<gene>
    <name evidence="3" type="ORF">QBC38DRAFT_513609</name>
</gene>
<dbReference type="SUPFAM" id="SSF51101">
    <property type="entry name" value="Mannose-binding lectins"/>
    <property type="match status" value="1"/>
</dbReference>
<reference evidence="3" key="2">
    <citation type="submission" date="2023-05" db="EMBL/GenBank/DDBJ databases">
        <authorList>
            <consortium name="Lawrence Berkeley National Laboratory"/>
            <person name="Steindorff A."/>
            <person name="Hensen N."/>
            <person name="Bonometti L."/>
            <person name="Westerberg I."/>
            <person name="Brannstrom I.O."/>
            <person name="Guillou S."/>
            <person name="Cros-Aarteil S."/>
            <person name="Calhoun S."/>
            <person name="Haridas S."/>
            <person name="Kuo A."/>
            <person name="Mondo S."/>
            <person name="Pangilinan J."/>
            <person name="Riley R."/>
            <person name="Labutti K."/>
            <person name="Andreopoulos B."/>
            <person name="Lipzen A."/>
            <person name="Chen C."/>
            <person name="Yanf M."/>
            <person name="Daum C."/>
            <person name="Ng V."/>
            <person name="Clum A."/>
            <person name="Ohm R."/>
            <person name="Martin F."/>
            <person name="Silar P."/>
            <person name="Natvig D."/>
            <person name="Lalanne C."/>
            <person name="Gautier V."/>
            <person name="Ament-Velasquez S.L."/>
            <person name="Kruys A."/>
            <person name="Hutchinson M.I."/>
            <person name="Powell A.J."/>
            <person name="Barry K."/>
            <person name="Miller A.N."/>
            <person name="Grigoriev I.V."/>
            <person name="Debuchy R."/>
            <person name="Gladieux P."/>
            <person name="Thoren M.H."/>
            <person name="Johannesson H."/>
        </authorList>
    </citation>
    <scope>NUCLEOTIDE SEQUENCE</scope>
    <source>
        <strain evidence="3">CBS 990.96</strain>
    </source>
</reference>
<proteinExistence type="predicted"/>
<keyword evidence="4" id="KW-1185">Reference proteome</keyword>
<dbReference type="InterPro" id="IPR001229">
    <property type="entry name" value="Jacalin-like_lectin_dom"/>
</dbReference>
<dbReference type="SUPFAM" id="SSF141086">
    <property type="entry name" value="Agglutinin HPA-like"/>
    <property type="match status" value="2"/>
</dbReference>
<accession>A0AAN6YRC5</accession>
<dbReference type="Proteomes" id="UP001301958">
    <property type="component" value="Unassembled WGS sequence"/>
</dbReference>
<dbReference type="AlphaFoldDB" id="A0AAN6YRC5"/>
<dbReference type="Pfam" id="PF01419">
    <property type="entry name" value="Jacalin"/>
    <property type="match status" value="1"/>
</dbReference>
<feature type="region of interest" description="Disordered" evidence="1">
    <location>
        <begin position="62"/>
        <end position="277"/>
    </location>
</feature>
<sequence>MRLGQGFNSYTQQICVDDAVVINNDRAENVLLNDGTTMRILAQTQAKPSAWTRQKEVLVDDRTVGIKPAPSQLPRPPKRVEPEAIEEPDIVEPTNSEEPAVEESNIENDTHEQESPTDDDTPVDTPAGTVDSASESAHTQTAEERDTELATGGQDDTVAVPDPAPAVEKSESPTSKPVPATIKKSAGRQRSASVGGGNKSGPSPNAKADRQALQAALARRKLREEKEAEERERLEQEKLKEAREHQRKLEAEAREEDRLRRQEERDEQRKIRSEKRAFEEQRRKDMYKAINDAAAAKNKALSMDEMKAIAKQNQFAERWNGMLENTQDFIFDGSAPRGPSQTVTYTSRFVDRLSDITDDMCISGSLSIKAAKIGGSGRGSFIDSDKFKESDLNFYISVKVVNQTVNFKDALEFNPLRSVDQNNFAKVYGDSFISGFQEGGEFNALVSMKILNKAKKTDIQAEAKVAFTAGPMSVEAEANVGIARENIETNTETTIQVSWMGGGHIKPMEQQWDIKSLMQAAARFPDLVADCPQRTYAILTKYENLRSFVARKPASYSKLQYENAQLYTNVLMEAFMSYKTLYKQISDYMFQIRQKTMEIVPWEKKDAADAASKAAATEGTTESLTALVSIASKKGGPVKRVKDPKTGLYPFVQDYSRFEATMGGLDEARKSIRRQMSRIVNEVDNIENDPKLATDEDHEEPFQPPATFEMRVPTVDIPERLRPKEIPLTGRRIQAKPQTEEERKKEAKRLEDLAKAPALHSREEAFEPDEIEEFAKCVEQDPSIGHHVQVTRSVGSTNKANKWFNHLDFLREDWHIRSIKIRVSEAVVRSLTVEYENGLVVQRGGVGTNGHTFELSSLIPGERITSGAIETGHYCSADNPTILSIQLFTNRGRSLVAQSAQSKPLGEGRALKDGHEFDKIKIVHFDNPFSKGTLKGFYGRDQDATGKPGVYRLGCIWGDILPEALPAGPVAPPNSDLRRIIPSRYGQTGWTSYDNGTGTHGARFGITYPTSPKVIYALSEVRSTHSSANEPAGWNMGNDGVPDVTTTGFTSTTRKVGGDQIHIIEYSWLSLPDNEVNFNVGYHDFESEITDSQLNASGSYNVVFAKEYKTVPATPAIWCVSLDYTGGGHLEANPRLVGSVSNLTTKGFTLTIKSWGGSRHAGNVWGWCVWDKEYDGIKVKAGTKDWGTFESTSDAVVGKTQFWQPDFGNGKGPVSIMTGISGFDLNIESANHMLHLESKYTGSLDNGRIRFAPDASVKARWMQAMYVAILED</sequence>
<organism evidence="3 4">
    <name type="scientific">Podospora fimiseda</name>
    <dbReference type="NCBI Taxonomy" id="252190"/>
    <lineage>
        <taxon>Eukaryota</taxon>
        <taxon>Fungi</taxon>
        <taxon>Dikarya</taxon>
        <taxon>Ascomycota</taxon>
        <taxon>Pezizomycotina</taxon>
        <taxon>Sordariomycetes</taxon>
        <taxon>Sordariomycetidae</taxon>
        <taxon>Sordariales</taxon>
        <taxon>Podosporaceae</taxon>
        <taxon>Podospora</taxon>
    </lineage>
</organism>
<evidence type="ECO:0000259" key="2">
    <source>
        <dbReference type="Pfam" id="PF01419"/>
    </source>
</evidence>
<evidence type="ECO:0000256" key="1">
    <source>
        <dbReference type="SAM" id="MobiDB-lite"/>
    </source>
</evidence>
<protein>
    <recommendedName>
        <fullName evidence="2">Jacalin-type lectin domain-containing protein</fullName>
    </recommendedName>
</protein>
<comment type="caution">
    <text evidence="3">The sequence shown here is derived from an EMBL/GenBank/DDBJ whole genome shotgun (WGS) entry which is preliminary data.</text>
</comment>
<feature type="compositionally biased region" description="Basic and acidic residues" evidence="1">
    <location>
        <begin position="222"/>
        <end position="277"/>
    </location>
</feature>
<dbReference type="Gene3D" id="2.100.10.30">
    <property type="entry name" value="Jacalin-like lectin domain"/>
    <property type="match status" value="1"/>
</dbReference>
<evidence type="ECO:0000313" key="3">
    <source>
        <dbReference type="EMBL" id="KAK4221372.1"/>
    </source>
</evidence>
<dbReference type="InterPro" id="IPR036404">
    <property type="entry name" value="Jacalin-like_lectin_dom_sf"/>
</dbReference>
<name>A0AAN6YRC5_9PEZI</name>
<reference evidence="3" key="1">
    <citation type="journal article" date="2023" name="Mol. Phylogenet. Evol.">
        <title>Genome-scale phylogeny and comparative genomics of the fungal order Sordariales.</title>
        <authorList>
            <person name="Hensen N."/>
            <person name="Bonometti L."/>
            <person name="Westerberg I."/>
            <person name="Brannstrom I.O."/>
            <person name="Guillou S."/>
            <person name="Cros-Aarteil S."/>
            <person name="Calhoun S."/>
            <person name="Haridas S."/>
            <person name="Kuo A."/>
            <person name="Mondo S."/>
            <person name="Pangilinan J."/>
            <person name="Riley R."/>
            <person name="LaButti K."/>
            <person name="Andreopoulos B."/>
            <person name="Lipzen A."/>
            <person name="Chen C."/>
            <person name="Yan M."/>
            <person name="Daum C."/>
            <person name="Ng V."/>
            <person name="Clum A."/>
            <person name="Steindorff A."/>
            <person name="Ohm R.A."/>
            <person name="Martin F."/>
            <person name="Silar P."/>
            <person name="Natvig D.O."/>
            <person name="Lalanne C."/>
            <person name="Gautier V."/>
            <person name="Ament-Velasquez S.L."/>
            <person name="Kruys A."/>
            <person name="Hutchinson M.I."/>
            <person name="Powell A.J."/>
            <person name="Barry K."/>
            <person name="Miller A.N."/>
            <person name="Grigoriev I.V."/>
            <person name="Debuchy R."/>
            <person name="Gladieux P."/>
            <person name="Hiltunen Thoren M."/>
            <person name="Johannesson H."/>
        </authorList>
    </citation>
    <scope>NUCLEOTIDE SEQUENCE</scope>
    <source>
        <strain evidence="3">CBS 990.96</strain>
    </source>
</reference>
<dbReference type="Gene3D" id="2.60.40.2080">
    <property type="match status" value="1"/>
</dbReference>
<feature type="domain" description="Jacalin-type lectin" evidence="2">
    <location>
        <begin position="815"/>
        <end position="950"/>
    </location>
</feature>